<evidence type="ECO:0000313" key="3">
    <source>
        <dbReference type="Proteomes" id="UP000233551"/>
    </source>
</evidence>
<sequence length="93" mass="10402">MVLGRVSMRRAAVVIVLVVTALVLAVTTEAVSRSCSEDCSQRCADAKNPYVCYIQCIRSSCPPSTAEPQTRPPDAMRRLNSLRYVILMMIRRR</sequence>
<reference evidence="2 3" key="1">
    <citation type="submission" date="2017-11" db="EMBL/GenBank/DDBJ databases">
        <title>De-novo sequencing of pomegranate (Punica granatum L.) genome.</title>
        <authorList>
            <person name="Akparov Z."/>
            <person name="Amiraslanov A."/>
            <person name="Hajiyeva S."/>
            <person name="Abbasov M."/>
            <person name="Kaur K."/>
            <person name="Hamwieh A."/>
            <person name="Solovyev V."/>
            <person name="Salamov A."/>
            <person name="Braich B."/>
            <person name="Kosarev P."/>
            <person name="Mahmoud A."/>
            <person name="Hajiyev E."/>
            <person name="Babayeva S."/>
            <person name="Izzatullayeva V."/>
            <person name="Mammadov A."/>
            <person name="Mammadov A."/>
            <person name="Sharifova S."/>
            <person name="Ojaghi J."/>
            <person name="Eynullazada K."/>
            <person name="Bayramov B."/>
            <person name="Abdulazimova A."/>
            <person name="Shahmuradov I."/>
        </authorList>
    </citation>
    <scope>NUCLEOTIDE SEQUENCE [LARGE SCALE GENOMIC DNA]</scope>
    <source>
        <strain evidence="3">cv. AG2017</strain>
        <tissue evidence="2">Leaf</tissue>
    </source>
</reference>
<evidence type="ECO:0000256" key="1">
    <source>
        <dbReference type="SAM" id="SignalP"/>
    </source>
</evidence>
<feature type="chain" id="PRO_5014176428" evidence="1">
    <location>
        <begin position="26"/>
        <end position="93"/>
    </location>
</feature>
<name>A0A2I0KTK8_PUNGR</name>
<dbReference type="Proteomes" id="UP000233551">
    <property type="component" value="Unassembled WGS sequence"/>
</dbReference>
<accession>A0A2I0KTK8</accession>
<gene>
    <name evidence="2" type="ORF">CRG98_007807</name>
</gene>
<organism evidence="2 3">
    <name type="scientific">Punica granatum</name>
    <name type="common">Pomegranate</name>
    <dbReference type="NCBI Taxonomy" id="22663"/>
    <lineage>
        <taxon>Eukaryota</taxon>
        <taxon>Viridiplantae</taxon>
        <taxon>Streptophyta</taxon>
        <taxon>Embryophyta</taxon>
        <taxon>Tracheophyta</taxon>
        <taxon>Spermatophyta</taxon>
        <taxon>Magnoliopsida</taxon>
        <taxon>eudicotyledons</taxon>
        <taxon>Gunneridae</taxon>
        <taxon>Pentapetalae</taxon>
        <taxon>rosids</taxon>
        <taxon>malvids</taxon>
        <taxon>Myrtales</taxon>
        <taxon>Lythraceae</taxon>
        <taxon>Punica</taxon>
    </lineage>
</organism>
<keyword evidence="3" id="KW-1185">Reference proteome</keyword>
<keyword evidence="1" id="KW-0732">Signal</keyword>
<dbReference type="AlphaFoldDB" id="A0A2I0KTK8"/>
<dbReference type="SUPFAM" id="SSF144129">
    <property type="entry name" value="Vanabin-like"/>
    <property type="match status" value="1"/>
</dbReference>
<feature type="signal peptide" evidence="1">
    <location>
        <begin position="1"/>
        <end position="25"/>
    </location>
</feature>
<proteinExistence type="predicted"/>
<comment type="caution">
    <text evidence="2">The sequence shown here is derived from an EMBL/GenBank/DDBJ whole genome shotgun (WGS) entry which is preliminary data.</text>
</comment>
<protein>
    <submittedName>
        <fullName evidence="2">Uncharacterized protein</fullName>
    </submittedName>
</protein>
<dbReference type="EMBL" id="PGOL01000358">
    <property type="protein sequence ID" value="PKI71791.1"/>
    <property type="molecule type" value="Genomic_DNA"/>
</dbReference>
<evidence type="ECO:0000313" key="2">
    <source>
        <dbReference type="EMBL" id="PKI71791.1"/>
    </source>
</evidence>
<dbReference type="InterPro" id="IPR037242">
    <property type="entry name" value="Vanabin-2_sf"/>
</dbReference>